<gene>
    <name evidence="2" type="ORF">ACFPL4_35965</name>
</gene>
<protein>
    <submittedName>
        <fullName evidence="2">Uncharacterized protein</fullName>
    </submittedName>
</protein>
<keyword evidence="3" id="KW-1185">Reference proteome</keyword>
<accession>A0ABV9VIL7</accession>
<evidence type="ECO:0000313" key="2">
    <source>
        <dbReference type="EMBL" id="MFC4983651.1"/>
    </source>
</evidence>
<organism evidence="2 3">
    <name type="scientific">Streptomyces atroolivaceus</name>
    <dbReference type="NCBI Taxonomy" id="66869"/>
    <lineage>
        <taxon>Bacteria</taxon>
        <taxon>Bacillati</taxon>
        <taxon>Actinomycetota</taxon>
        <taxon>Actinomycetes</taxon>
        <taxon>Kitasatosporales</taxon>
        <taxon>Streptomycetaceae</taxon>
        <taxon>Streptomyces</taxon>
    </lineage>
</organism>
<reference evidence="3" key="1">
    <citation type="journal article" date="2019" name="Int. J. Syst. Evol. Microbiol.">
        <title>The Global Catalogue of Microorganisms (GCM) 10K type strain sequencing project: providing services to taxonomists for standard genome sequencing and annotation.</title>
        <authorList>
            <consortium name="The Broad Institute Genomics Platform"/>
            <consortium name="The Broad Institute Genome Sequencing Center for Infectious Disease"/>
            <person name="Wu L."/>
            <person name="Ma J."/>
        </authorList>
    </citation>
    <scope>NUCLEOTIDE SEQUENCE [LARGE SCALE GENOMIC DNA]</scope>
    <source>
        <strain evidence="3">ICMP 257</strain>
    </source>
</reference>
<dbReference type="Proteomes" id="UP001595908">
    <property type="component" value="Unassembled WGS sequence"/>
</dbReference>
<dbReference type="EMBL" id="JBHSJE010000021">
    <property type="protein sequence ID" value="MFC4983651.1"/>
    <property type="molecule type" value="Genomic_DNA"/>
</dbReference>
<feature type="compositionally biased region" description="Basic residues" evidence="1">
    <location>
        <begin position="380"/>
        <end position="393"/>
    </location>
</feature>
<feature type="region of interest" description="Disordered" evidence="1">
    <location>
        <begin position="350"/>
        <end position="393"/>
    </location>
</feature>
<proteinExistence type="predicted"/>
<comment type="caution">
    <text evidence="2">The sequence shown here is derived from an EMBL/GenBank/DDBJ whole genome shotgun (WGS) entry which is preliminary data.</text>
</comment>
<evidence type="ECO:0000256" key="1">
    <source>
        <dbReference type="SAM" id="MobiDB-lite"/>
    </source>
</evidence>
<evidence type="ECO:0000313" key="3">
    <source>
        <dbReference type="Proteomes" id="UP001595908"/>
    </source>
</evidence>
<dbReference type="RefSeq" id="WP_382057624.1">
    <property type="nucleotide sequence ID" value="NZ_JBHSJE010000021.1"/>
</dbReference>
<name>A0ABV9VIL7_STRAZ</name>
<sequence>MPGRTDTTRVGRDRLELLTALIAAPAFDPLFRDTLIFIPPQHPVFAWQRAVDGCLRIRRVSHNLCNTHNLEWEQAERTGQTKRAFMDAATALPAARGVDYGRCLICPDRPAISPTTRLCLQHQTRWQYGEAAGMDRTRFESWARTQHPLPGYGLCTARCPFLACTSLGLCLQHLNRYKIDNRPGEARSQNSRGPLKDGQPLPVTYGDEKAFRAWCATAEPVTQPGLVNLHGLSPLLRAEIQWGLHTHAQSAQHSEWSTNGIRNLVRHCRRGGITSLMDLHDEGYKDLSRKQMDSEVRKQDHLGSHQRSALRLLQPLGHQGRRFPGDRSLRKALQERPEQLRHHRRTAAVAARPALGLSRRVAPVPAVPPHQRPLRPDAPRRRRTGSLPRNRRP</sequence>